<dbReference type="EMBL" id="JBHSMG010000001">
    <property type="protein sequence ID" value="MFC5501272.1"/>
    <property type="molecule type" value="Genomic_DNA"/>
</dbReference>
<feature type="domain" description="GAF" evidence="1">
    <location>
        <begin position="265"/>
        <end position="402"/>
    </location>
</feature>
<dbReference type="Gene3D" id="3.30.450.40">
    <property type="match status" value="1"/>
</dbReference>
<dbReference type="RefSeq" id="WP_386738871.1">
    <property type="nucleotide sequence ID" value="NZ_JBHSMG010000001.1"/>
</dbReference>
<keyword evidence="3" id="KW-1185">Reference proteome</keyword>
<dbReference type="Proteomes" id="UP001596039">
    <property type="component" value="Unassembled WGS sequence"/>
</dbReference>
<comment type="caution">
    <text evidence="2">The sequence shown here is derived from an EMBL/GenBank/DDBJ whole genome shotgun (WGS) entry which is preliminary data.</text>
</comment>
<accession>A0ABW0NPX7</accession>
<reference evidence="3" key="1">
    <citation type="journal article" date="2019" name="Int. J. Syst. Evol. Microbiol.">
        <title>The Global Catalogue of Microorganisms (GCM) 10K type strain sequencing project: providing services to taxonomists for standard genome sequencing and annotation.</title>
        <authorList>
            <consortium name="The Broad Institute Genomics Platform"/>
            <consortium name="The Broad Institute Genome Sequencing Center for Infectious Disease"/>
            <person name="Wu L."/>
            <person name="Ma J."/>
        </authorList>
    </citation>
    <scope>NUCLEOTIDE SEQUENCE [LARGE SCALE GENOMIC DNA]</scope>
    <source>
        <strain evidence="3">CGMCC 4.6997</strain>
    </source>
</reference>
<evidence type="ECO:0000313" key="3">
    <source>
        <dbReference type="Proteomes" id="UP001596039"/>
    </source>
</evidence>
<name>A0ABW0NPX7_9MICO</name>
<dbReference type="SMART" id="SM00065">
    <property type="entry name" value="GAF"/>
    <property type="match status" value="1"/>
</dbReference>
<evidence type="ECO:0000259" key="1">
    <source>
        <dbReference type="SMART" id="SM00065"/>
    </source>
</evidence>
<dbReference type="PANTHER" id="PTHR43102">
    <property type="entry name" value="SLR1143 PROTEIN"/>
    <property type="match status" value="1"/>
</dbReference>
<dbReference type="PANTHER" id="PTHR43102:SF2">
    <property type="entry name" value="GAF DOMAIN-CONTAINING PROTEIN"/>
    <property type="match status" value="1"/>
</dbReference>
<sequence>MTAAARLAYRLRRPLLAALTDASIERHGVLPHPPASSHVHAMGSNPYRILLLGTAAASSIGVASHEVGLGGQLARRMAAITGHGVDLDVRARQTLSVTEATALLRGLDLYRYDAVILMLGAREASGWQPRSLWSRELGELLATVSRSASCATQTFVVPIVNLPDFIDYPGVLARRVTHQVGQLNAVSEQICLSRARTTFVPFSPPPAPGGFTTTPITMFERWADGLAPAIAAGLMLAGERPHPANGVDEQDRQRALDELGIVGSPADDRYERIVRMARSAFGVRGAAINFIDHGRQWTKAAVPMRFDDIDRMNAFCNSTIERAELLVVEDATTDPEFAELPWVTGPAQLRFYAGYPLEAPDGHRVGAICIVDPNPRAFSKTDASILRELALRAQELLWEGARVSAGEGKGQSR</sequence>
<protein>
    <submittedName>
        <fullName evidence="2">GAF domain-containing protein</fullName>
    </submittedName>
</protein>
<gene>
    <name evidence="2" type="ORF">ACFPJ4_03345</name>
</gene>
<dbReference type="Pfam" id="PF01590">
    <property type="entry name" value="GAF"/>
    <property type="match status" value="1"/>
</dbReference>
<dbReference type="SUPFAM" id="SSF52266">
    <property type="entry name" value="SGNH hydrolase"/>
    <property type="match status" value="1"/>
</dbReference>
<dbReference type="InterPro" id="IPR003018">
    <property type="entry name" value="GAF"/>
</dbReference>
<dbReference type="InterPro" id="IPR029016">
    <property type="entry name" value="GAF-like_dom_sf"/>
</dbReference>
<evidence type="ECO:0000313" key="2">
    <source>
        <dbReference type="EMBL" id="MFC5501272.1"/>
    </source>
</evidence>
<organism evidence="2 3">
    <name type="scientific">Lysinimonas soli</name>
    <dbReference type="NCBI Taxonomy" id="1074233"/>
    <lineage>
        <taxon>Bacteria</taxon>
        <taxon>Bacillati</taxon>
        <taxon>Actinomycetota</taxon>
        <taxon>Actinomycetes</taxon>
        <taxon>Micrococcales</taxon>
        <taxon>Microbacteriaceae</taxon>
        <taxon>Lysinimonas</taxon>
    </lineage>
</organism>
<proteinExistence type="predicted"/>
<dbReference type="SUPFAM" id="SSF55781">
    <property type="entry name" value="GAF domain-like"/>
    <property type="match status" value="1"/>
</dbReference>